<organism evidence="2 3">
    <name type="scientific">Hohenbuehelia grisea</name>
    <dbReference type="NCBI Taxonomy" id="104357"/>
    <lineage>
        <taxon>Eukaryota</taxon>
        <taxon>Fungi</taxon>
        <taxon>Dikarya</taxon>
        <taxon>Basidiomycota</taxon>
        <taxon>Agaricomycotina</taxon>
        <taxon>Agaricomycetes</taxon>
        <taxon>Agaricomycetidae</taxon>
        <taxon>Agaricales</taxon>
        <taxon>Pleurotineae</taxon>
        <taxon>Pleurotaceae</taxon>
        <taxon>Hohenbuehelia</taxon>
    </lineage>
</organism>
<accession>A0ABR3JWL2</accession>
<feature type="signal peptide" evidence="1">
    <location>
        <begin position="1"/>
        <end position="25"/>
    </location>
</feature>
<keyword evidence="3" id="KW-1185">Reference proteome</keyword>
<keyword evidence="1" id="KW-0732">Signal</keyword>
<evidence type="ECO:0000313" key="3">
    <source>
        <dbReference type="Proteomes" id="UP001556367"/>
    </source>
</evidence>
<evidence type="ECO:0000313" key="2">
    <source>
        <dbReference type="EMBL" id="KAL0959805.1"/>
    </source>
</evidence>
<reference evidence="3" key="1">
    <citation type="submission" date="2024-06" db="EMBL/GenBank/DDBJ databases">
        <title>Multi-omics analyses provide insights into the biosynthesis of the anticancer antibiotic pleurotin in Hohenbuehelia grisea.</title>
        <authorList>
            <person name="Weaver J.A."/>
            <person name="Alberti F."/>
        </authorList>
    </citation>
    <scope>NUCLEOTIDE SEQUENCE [LARGE SCALE GENOMIC DNA]</scope>
    <source>
        <strain evidence="3">T-177</strain>
    </source>
</reference>
<comment type="caution">
    <text evidence="2">The sequence shown here is derived from an EMBL/GenBank/DDBJ whole genome shotgun (WGS) entry which is preliminary data.</text>
</comment>
<protein>
    <recommendedName>
        <fullName evidence="4">Glycosyltransferase family 31 protein</fullName>
    </recommendedName>
</protein>
<evidence type="ECO:0008006" key="4">
    <source>
        <dbReference type="Google" id="ProtNLM"/>
    </source>
</evidence>
<evidence type="ECO:0000256" key="1">
    <source>
        <dbReference type="SAM" id="SignalP"/>
    </source>
</evidence>
<dbReference type="EMBL" id="JASNQZ010000002">
    <property type="protein sequence ID" value="KAL0959805.1"/>
    <property type="molecule type" value="Genomic_DNA"/>
</dbReference>
<name>A0ABR3JWL2_9AGAR</name>
<feature type="chain" id="PRO_5045909691" description="Glycosyltransferase family 31 protein" evidence="1">
    <location>
        <begin position="26"/>
        <end position="378"/>
    </location>
</feature>
<sequence length="378" mass="42328">MLSTRRIFLIIICVALFFLVHVARSWSSPSYEELSGRAIISLASSHHRLDNELPVAIRSLTRQAASPREIRVYFPESDKAAVQARLSSTPGSEPLSAWLLHHLVKMHFVQDVGPATKFVPVLTDMMDKHDAGDRDALDQPLIIVDDDHSYSPNLVATLLSIHDQQPFVAVGLRGWRIRSDLEWGVSWDEMDRHVQYGYRLAEPYRVGVLTANEGYLVTPRMFLPPKTSTSYSPISKLAPILDIQKLMSSSAHLVDDIWMAGSLATQGVMRYIVPLPGSPSLDVTTTHTLEKHMESEGKSRGGANTETLHMFSEAFSKEKLWYRFEKDVKGAKGVVSPATTEAEQEPVWISTAARLRKEVAKNIEKAKLMMAFRGIHVD</sequence>
<dbReference type="Proteomes" id="UP001556367">
    <property type="component" value="Unassembled WGS sequence"/>
</dbReference>
<proteinExistence type="predicted"/>
<gene>
    <name evidence="2" type="ORF">HGRIS_011486</name>
</gene>